<dbReference type="STRING" id="203275.BFO_0189"/>
<keyword evidence="1" id="KW-0472">Membrane</keyword>
<dbReference type="PANTHER" id="PTHR30273">
    <property type="entry name" value="PERIPLASMIC SIGNAL SENSOR AND SIGMA FACTOR ACTIVATOR FECR-RELATED"/>
    <property type="match status" value="1"/>
</dbReference>
<sequence length="339" mass="39496">MVFKLYYNKKRKRKMIDQHYIDIFEKFLRNEISEEEIEELQAIMYINKDIQHYFEDRLTETEHAIHPHLQQKVFHAIIQDIEQKTKHSFLLSYRKKILQWAAILLLPLISGITVYYFMSEDGRHAAPTVFTTQKGEKAEVILPDGSKVWINSASTLRYDDRFNRNERVVYLEGEGYFEVKPDADCPFTVKTPSIDIQALGTSFNVRSYEADQEASAILLEGKIRVVASGQEKMLQVNQRILFDKKTQQFITDRVQASHFVEWKKGSLYFHNQTYYDIAATLSRIYNVNIRVASEELRPMRFTGTLGSNGIKSALDILSLTSPMRYDVKDTVIILYHKGG</sequence>
<evidence type="ECO:0000256" key="1">
    <source>
        <dbReference type="SAM" id="Phobius"/>
    </source>
</evidence>
<dbReference type="HOGENOM" id="CLU_050192_2_3_10"/>
<dbReference type="InterPro" id="IPR032508">
    <property type="entry name" value="FecR_C"/>
</dbReference>
<dbReference type="Gene3D" id="3.55.50.30">
    <property type="match status" value="1"/>
</dbReference>
<feature type="transmembrane region" description="Helical" evidence="1">
    <location>
        <begin position="97"/>
        <end position="118"/>
    </location>
</feature>
<dbReference type="InterPro" id="IPR012373">
    <property type="entry name" value="Ferrdict_sens_TM"/>
</dbReference>
<evidence type="ECO:0000259" key="2">
    <source>
        <dbReference type="Pfam" id="PF04773"/>
    </source>
</evidence>
<dbReference type="KEGG" id="tfo:BFO_0189"/>
<evidence type="ECO:0000313" key="5">
    <source>
        <dbReference type="Proteomes" id="UP000005436"/>
    </source>
</evidence>
<dbReference type="PANTHER" id="PTHR30273:SF2">
    <property type="entry name" value="PROTEIN FECR"/>
    <property type="match status" value="1"/>
</dbReference>
<keyword evidence="1" id="KW-1133">Transmembrane helix</keyword>
<accession>G8UID6</accession>
<keyword evidence="1" id="KW-0812">Transmembrane</keyword>
<reference evidence="5" key="1">
    <citation type="submission" date="2011-12" db="EMBL/GenBank/DDBJ databases">
        <title>Complete sequence of Tannerella forsythia ATCC 43037.</title>
        <authorList>
            <person name="Dewhirst F."/>
            <person name="Tanner A."/>
            <person name="Izard J."/>
            <person name="Brinkac L."/>
            <person name="Durkin A.S."/>
            <person name="Hostetler J."/>
            <person name="Shetty J."/>
            <person name="Torralba M."/>
            <person name="Gill S."/>
            <person name="Nelson K."/>
        </authorList>
    </citation>
    <scope>NUCLEOTIDE SEQUENCE [LARGE SCALE GENOMIC DNA]</scope>
    <source>
        <strain evidence="5">ATCC 43037 / JCM 10827 / CCUG 33226 / KCTC 5666 / FDC 338</strain>
    </source>
</reference>
<organism evidence="4 5">
    <name type="scientific">Tannerella forsythia (strain ATCC 43037 / JCM 10827 / CCUG 21028 A / KCTC 5666 / FDC 338)</name>
    <name type="common">Bacteroides forsythus</name>
    <dbReference type="NCBI Taxonomy" id="203275"/>
    <lineage>
        <taxon>Bacteria</taxon>
        <taxon>Pseudomonadati</taxon>
        <taxon>Bacteroidota</taxon>
        <taxon>Bacteroidia</taxon>
        <taxon>Bacteroidales</taxon>
        <taxon>Tannerellaceae</taxon>
        <taxon>Tannerella</taxon>
    </lineage>
</organism>
<dbReference type="InterPro" id="IPR006860">
    <property type="entry name" value="FecR"/>
</dbReference>
<evidence type="ECO:0000313" key="4">
    <source>
        <dbReference type="EMBL" id="AEW21648.1"/>
    </source>
</evidence>
<dbReference type="PATRIC" id="fig|203275.8.peg.170"/>
<dbReference type="Gene3D" id="2.60.120.1440">
    <property type="match status" value="1"/>
</dbReference>
<dbReference type="FunFam" id="2.60.120.1440:FF:000001">
    <property type="entry name" value="Putative anti-sigma factor"/>
    <property type="match status" value="1"/>
</dbReference>
<dbReference type="PIRSF" id="PIRSF018266">
    <property type="entry name" value="FecR"/>
    <property type="match status" value="1"/>
</dbReference>
<keyword evidence="5" id="KW-1185">Reference proteome</keyword>
<proteinExistence type="predicted"/>
<dbReference type="Pfam" id="PF04773">
    <property type="entry name" value="FecR"/>
    <property type="match status" value="1"/>
</dbReference>
<dbReference type="GO" id="GO:0016989">
    <property type="term" value="F:sigma factor antagonist activity"/>
    <property type="evidence" value="ECO:0007669"/>
    <property type="project" value="TreeGrafter"/>
</dbReference>
<dbReference type="Proteomes" id="UP000005436">
    <property type="component" value="Chromosome"/>
</dbReference>
<evidence type="ECO:0000259" key="3">
    <source>
        <dbReference type="Pfam" id="PF16344"/>
    </source>
</evidence>
<dbReference type="EMBL" id="CP003191">
    <property type="protein sequence ID" value="AEW21648.1"/>
    <property type="molecule type" value="Genomic_DNA"/>
</dbReference>
<name>G8UID6_TANFA</name>
<dbReference type="Pfam" id="PF16344">
    <property type="entry name" value="FecR_C"/>
    <property type="match status" value="1"/>
</dbReference>
<gene>
    <name evidence="4" type="ordered locus">BFO_0189</name>
</gene>
<dbReference type="eggNOG" id="COG3712">
    <property type="taxonomic scope" value="Bacteria"/>
</dbReference>
<dbReference type="AlphaFoldDB" id="G8UID6"/>
<feature type="domain" description="Protein FecR C-terminal" evidence="3">
    <location>
        <begin position="267"/>
        <end position="333"/>
    </location>
</feature>
<feature type="domain" description="FecR protein" evidence="2">
    <location>
        <begin position="130"/>
        <end position="224"/>
    </location>
</feature>
<protein>
    <submittedName>
        <fullName evidence="4">Sigma factor regulatory protein, FecR/PupR family</fullName>
    </submittedName>
</protein>